<protein>
    <submittedName>
        <fullName evidence="6">Transcription factor</fullName>
    </submittedName>
</protein>
<dbReference type="Pfam" id="PF08450">
    <property type="entry name" value="SGL"/>
    <property type="match status" value="1"/>
</dbReference>
<dbReference type="AlphaFoldDB" id="A0A9P4A2Z5"/>
<evidence type="ECO:0000256" key="2">
    <source>
        <dbReference type="SAM" id="MobiDB-lite"/>
    </source>
</evidence>
<evidence type="ECO:0000313" key="6">
    <source>
        <dbReference type="EMBL" id="KAA5494019.1"/>
    </source>
</evidence>
<dbReference type="InterPro" id="IPR013783">
    <property type="entry name" value="Ig-like_fold"/>
</dbReference>
<feature type="compositionally biased region" description="Acidic residues" evidence="2">
    <location>
        <begin position="33"/>
        <end position="51"/>
    </location>
</feature>
<evidence type="ECO:0000256" key="3">
    <source>
        <dbReference type="SAM" id="SignalP"/>
    </source>
</evidence>
<evidence type="ECO:0000313" key="7">
    <source>
        <dbReference type="Proteomes" id="UP000368418"/>
    </source>
</evidence>
<proteinExistence type="predicted"/>
<feature type="region of interest" description="Disordered" evidence="2">
    <location>
        <begin position="33"/>
        <end position="58"/>
    </location>
</feature>
<sequence>MKTIEYYSKLILICISLLVPLCFAGCEEDIEEPQDEIENPADKDGDDEVEEGIPFSLGNYNPTSGNKGTVLNLYGTGFGKDVNNVKVTVNGTEAEVTEVDGYYIKAKVAKKSGTGQVKVRIGEEELVYETQFTYNFGTTVSTYFGAKIDNKSGMKYGDLHEARLWKPVSIAFDKDNSLYIVQDEDRDIAMVKDGTVSQFLDADKTDKCQQMFNIAFSKDNGYMYISNDGNASGNSNIVSIPWNESATKYDVDKLSIFWDRSNITYYVTTVAVHPITGELFAIYGKNSKIFKYDPIESKMVDTGSILPNLEGNPVNGVKTRCMLFDKAGTTVYFSSQNCSVIYKGDYDIANGTFSNIHIWVGQYNQHGWEEGQGTAAKLNRPYQMDMDEEGNLYVAVFDANRIAKITPDGTMTCYAGNGTSELKDGPLNEAQFNHPAGIQFGPDGVLYVAEYWNHTIRKIETE</sequence>
<dbReference type="Pfam" id="PF01833">
    <property type="entry name" value="TIG"/>
    <property type="match status" value="1"/>
</dbReference>
<feature type="domain" description="IPT/TIG" evidence="4">
    <location>
        <begin position="59"/>
        <end position="134"/>
    </location>
</feature>
<dbReference type="PANTHER" id="PTHR13833:SF71">
    <property type="entry name" value="NHL DOMAIN-CONTAINING PROTEIN"/>
    <property type="match status" value="1"/>
</dbReference>
<organism evidence="6 7">
    <name type="scientific">Bacteroides caccae</name>
    <dbReference type="NCBI Taxonomy" id="47678"/>
    <lineage>
        <taxon>Bacteria</taxon>
        <taxon>Pseudomonadati</taxon>
        <taxon>Bacteroidota</taxon>
        <taxon>Bacteroidia</taxon>
        <taxon>Bacteroidales</taxon>
        <taxon>Bacteroidaceae</taxon>
        <taxon>Bacteroides</taxon>
    </lineage>
</organism>
<dbReference type="Gene3D" id="2.60.40.10">
    <property type="entry name" value="Immunoglobulins"/>
    <property type="match status" value="1"/>
</dbReference>
<dbReference type="InterPro" id="IPR013658">
    <property type="entry name" value="SGL"/>
</dbReference>
<accession>A0A9P4A2Z5</accession>
<comment type="caution">
    <text evidence="6">The sequence shown here is derived from an EMBL/GenBank/DDBJ whole genome shotgun (WGS) entry which is preliminary data.</text>
</comment>
<evidence type="ECO:0000259" key="5">
    <source>
        <dbReference type="Pfam" id="PF08450"/>
    </source>
</evidence>
<dbReference type="InterPro" id="IPR011042">
    <property type="entry name" value="6-blade_b-propeller_TolB-like"/>
</dbReference>
<keyword evidence="1" id="KW-0677">Repeat</keyword>
<dbReference type="RefSeq" id="WP_118029623.1">
    <property type="nucleotide sequence ID" value="NZ_CACRTB010000007.1"/>
</dbReference>
<dbReference type="Gene3D" id="2.120.10.30">
    <property type="entry name" value="TolB, C-terminal domain"/>
    <property type="match status" value="1"/>
</dbReference>
<dbReference type="Pfam" id="PF01436">
    <property type="entry name" value="NHL"/>
    <property type="match status" value="1"/>
</dbReference>
<feature type="signal peptide" evidence="3">
    <location>
        <begin position="1"/>
        <end position="24"/>
    </location>
</feature>
<evidence type="ECO:0000259" key="4">
    <source>
        <dbReference type="Pfam" id="PF01833"/>
    </source>
</evidence>
<feature type="chain" id="PRO_5040192132" evidence="3">
    <location>
        <begin position="25"/>
        <end position="462"/>
    </location>
</feature>
<feature type="domain" description="SMP-30/Gluconolactonase/LRE-like region" evidence="5">
    <location>
        <begin position="322"/>
        <end position="412"/>
    </location>
</feature>
<dbReference type="PANTHER" id="PTHR13833">
    <property type="match status" value="1"/>
</dbReference>
<evidence type="ECO:0000256" key="1">
    <source>
        <dbReference type="ARBA" id="ARBA00022737"/>
    </source>
</evidence>
<dbReference type="SUPFAM" id="SSF81296">
    <property type="entry name" value="E set domains"/>
    <property type="match status" value="1"/>
</dbReference>
<dbReference type="Proteomes" id="UP000368418">
    <property type="component" value="Unassembled WGS sequence"/>
</dbReference>
<dbReference type="EMBL" id="VVYD01000030">
    <property type="protein sequence ID" value="KAA5494019.1"/>
    <property type="molecule type" value="Genomic_DNA"/>
</dbReference>
<dbReference type="CDD" id="cd00603">
    <property type="entry name" value="IPT_PCSR"/>
    <property type="match status" value="1"/>
</dbReference>
<dbReference type="InterPro" id="IPR014756">
    <property type="entry name" value="Ig_E-set"/>
</dbReference>
<dbReference type="InterPro" id="IPR001258">
    <property type="entry name" value="NHL_repeat"/>
</dbReference>
<dbReference type="SUPFAM" id="SSF101898">
    <property type="entry name" value="NHL repeat"/>
    <property type="match status" value="1"/>
</dbReference>
<name>A0A9P4A2Z5_9BACE</name>
<keyword evidence="3" id="KW-0732">Signal</keyword>
<reference evidence="6 7" key="1">
    <citation type="journal article" date="2019" name="Nat. Med.">
        <title>A library of human gut bacterial isolates paired with longitudinal multiomics data enables mechanistic microbiome research.</title>
        <authorList>
            <person name="Poyet M."/>
            <person name="Groussin M."/>
            <person name="Gibbons S.M."/>
            <person name="Avila-Pacheco J."/>
            <person name="Jiang X."/>
            <person name="Kearney S.M."/>
            <person name="Perrotta A.R."/>
            <person name="Berdy B."/>
            <person name="Zhao S."/>
            <person name="Lieberman T.D."/>
            <person name="Swanson P.K."/>
            <person name="Smith M."/>
            <person name="Roesemann S."/>
            <person name="Alexander J.E."/>
            <person name="Rich S.A."/>
            <person name="Livny J."/>
            <person name="Vlamakis H."/>
            <person name="Clish C."/>
            <person name="Bullock K."/>
            <person name="Deik A."/>
            <person name="Scott J."/>
            <person name="Pierce K.A."/>
            <person name="Xavier R.J."/>
            <person name="Alm E.J."/>
        </authorList>
    </citation>
    <scope>NUCLEOTIDE SEQUENCE [LARGE SCALE GENOMIC DNA]</scope>
    <source>
        <strain evidence="6 7">BIOML-A19</strain>
    </source>
</reference>
<dbReference type="InterPro" id="IPR002909">
    <property type="entry name" value="IPT_dom"/>
</dbReference>
<gene>
    <name evidence="6" type="ORF">F2Y31_20925</name>
</gene>